<proteinExistence type="predicted"/>
<organism evidence="2 3">
    <name type="scientific">Catenibacillus scindens</name>
    <dbReference type="NCBI Taxonomy" id="673271"/>
    <lineage>
        <taxon>Bacteria</taxon>
        <taxon>Bacillati</taxon>
        <taxon>Bacillota</taxon>
        <taxon>Clostridia</taxon>
        <taxon>Lachnospirales</taxon>
        <taxon>Lachnospiraceae</taxon>
        <taxon>Catenibacillus</taxon>
    </lineage>
</organism>
<sequence>MKWVKWTALLIAVAAGMVFLGGCKNYAQIEDRNYVMCMGIDEAEGGLYVSYGFPDLKALTGSGDNIHYPSVTLFGENLEAVEAAFAAGSSRRLDYGQLQMIVFGRDLMSQPGKMKEILEYIRQHQEFTRTVLVCMADGAARDIVALDDIVNGSIGIYLRQMFENNFSGNCLTIGDLVIGLSLEEEYQEITVVSPESLGPRITGSEKIRGYVWLLCEK</sequence>
<dbReference type="PANTHER" id="PTHR35789:SF1">
    <property type="entry name" value="SPORE GERMINATION PROTEIN B3"/>
    <property type="match status" value="1"/>
</dbReference>
<dbReference type="InterPro" id="IPR057336">
    <property type="entry name" value="GerAC_N"/>
</dbReference>
<protein>
    <recommendedName>
        <fullName evidence="1">Spore germination protein N-terminal domain-containing protein</fullName>
    </recommendedName>
</protein>
<evidence type="ECO:0000259" key="1">
    <source>
        <dbReference type="Pfam" id="PF25198"/>
    </source>
</evidence>
<dbReference type="Proteomes" id="UP000543642">
    <property type="component" value="Unassembled WGS sequence"/>
</dbReference>
<dbReference type="RefSeq" id="WP_183772766.1">
    <property type="nucleotide sequence ID" value="NZ_JACHFW010000004.1"/>
</dbReference>
<name>A0A7W8M578_9FIRM</name>
<keyword evidence="3" id="KW-1185">Reference proteome</keyword>
<dbReference type="GO" id="GO:0016020">
    <property type="term" value="C:membrane"/>
    <property type="evidence" value="ECO:0007669"/>
    <property type="project" value="InterPro"/>
</dbReference>
<evidence type="ECO:0000313" key="2">
    <source>
        <dbReference type="EMBL" id="MBB5264247.1"/>
    </source>
</evidence>
<evidence type="ECO:0000313" key="3">
    <source>
        <dbReference type="Proteomes" id="UP000543642"/>
    </source>
</evidence>
<feature type="domain" description="Spore germination protein N-terminal" evidence="1">
    <location>
        <begin position="26"/>
        <end position="180"/>
    </location>
</feature>
<dbReference type="AlphaFoldDB" id="A0A7W8M578"/>
<comment type="caution">
    <text evidence="2">The sequence shown here is derived from an EMBL/GenBank/DDBJ whole genome shotgun (WGS) entry which is preliminary data.</text>
</comment>
<accession>A0A7W8M578</accession>
<dbReference type="GO" id="GO:0009847">
    <property type="term" value="P:spore germination"/>
    <property type="evidence" value="ECO:0007669"/>
    <property type="project" value="InterPro"/>
</dbReference>
<dbReference type="PROSITE" id="PS51257">
    <property type="entry name" value="PROKAR_LIPOPROTEIN"/>
    <property type="match status" value="1"/>
</dbReference>
<dbReference type="EMBL" id="JACHFW010000004">
    <property type="protein sequence ID" value="MBB5264247.1"/>
    <property type="molecule type" value="Genomic_DNA"/>
</dbReference>
<dbReference type="InterPro" id="IPR008844">
    <property type="entry name" value="Spore_GerAC-like"/>
</dbReference>
<gene>
    <name evidence="2" type="ORF">HNP82_001358</name>
</gene>
<dbReference type="PANTHER" id="PTHR35789">
    <property type="entry name" value="SPORE GERMINATION PROTEIN B3"/>
    <property type="match status" value="1"/>
</dbReference>
<dbReference type="Pfam" id="PF25198">
    <property type="entry name" value="Spore_GerAC_N"/>
    <property type="match status" value="1"/>
</dbReference>
<reference evidence="2 3" key="1">
    <citation type="submission" date="2020-08" db="EMBL/GenBank/DDBJ databases">
        <title>Genomic Encyclopedia of Type Strains, Phase IV (KMG-IV): sequencing the most valuable type-strain genomes for metagenomic binning, comparative biology and taxonomic classification.</title>
        <authorList>
            <person name="Goeker M."/>
        </authorList>
    </citation>
    <scope>NUCLEOTIDE SEQUENCE [LARGE SCALE GENOMIC DNA]</scope>
    <source>
        <strain evidence="2 3">DSM 106146</strain>
    </source>
</reference>